<protein>
    <submittedName>
        <fullName evidence="8">O-antigen/teichoic acid export membrane protein</fullName>
    </submittedName>
</protein>
<feature type="transmembrane region" description="Helical" evidence="7">
    <location>
        <begin position="452"/>
        <end position="469"/>
    </location>
</feature>
<dbReference type="Proteomes" id="UP000292564">
    <property type="component" value="Unassembled WGS sequence"/>
</dbReference>
<evidence type="ECO:0000256" key="4">
    <source>
        <dbReference type="ARBA" id="ARBA00022989"/>
    </source>
</evidence>
<feature type="transmembrane region" description="Helical" evidence="7">
    <location>
        <begin position="224"/>
        <end position="247"/>
    </location>
</feature>
<gene>
    <name evidence="8" type="ORF">EV385_1023</name>
</gene>
<feature type="transmembrane region" description="Helical" evidence="7">
    <location>
        <begin position="424"/>
        <end position="446"/>
    </location>
</feature>
<keyword evidence="5 7" id="KW-0472">Membrane</keyword>
<feature type="transmembrane region" description="Helical" evidence="7">
    <location>
        <begin position="40"/>
        <end position="67"/>
    </location>
</feature>
<dbReference type="OrthoDB" id="3294889at2"/>
<feature type="compositionally biased region" description="Basic and acidic residues" evidence="6">
    <location>
        <begin position="522"/>
        <end position="533"/>
    </location>
</feature>
<evidence type="ECO:0000256" key="1">
    <source>
        <dbReference type="ARBA" id="ARBA00004651"/>
    </source>
</evidence>
<keyword evidence="4 7" id="KW-1133">Transmembrane helix</keyword>
<dbReference type="PANTHER" id="PTHR30250:SF11">
    <property type="entry name" value="O-ANTIGEN TRANSPORTER-RELATED"/>
    <property type="match status" value="1"/>
</dbReference>
<name>A0A4Q7ZG31_9ACTN</name>
<feature type="transmembrane region" description="Helical" evidence="7">
    <location>
        <begin position="338"/>
        <end position="359"/>
    </location>
</feature>
<dbReference type="EMBL" id="SHKY01000001">
    <property type="protein sequence ID" value="RZU49281.1"/>
    <property type="molecule type" value="Genomic_DNA"/>
</dbReference>
<comment type="caution">
    <text evidence="8">The sequence shown here is derived from an EMBL/GenBank/DDBJ whole genome shotgun (WGS) entry which is preliminary data.</text>
</comment>
<dbReference type="GO" id="GO:0005886">
    <property type="term" value="C:plasma membrane"/>
    <property type="evidence" value="ECO:0007669"/>
    <property type="project" value="UniProtKB-SubCell"/>
</dbReference>
<reference evidence="8 9" key="1">
    <citation type="submission" date="2019-02" db="EMBL/GenBank/DDBJ databases">
        <title>Sequencing the genomes of 1000 actinobacteria strains.</title>
        <authorList>
            <person name="Klenk H.-P."/>
        </authorList>
    </citation>
    <scope>NUCLEOTIDE SEQUENCE [LARGE SCALE GENOMIC DNA]</scope>
    <source>
        <strain evidence="8 9">DSM 45162</strain>
    </source>
</reference>
<accession>A0A4Q7ZG31</accession>
<feature type="region of interest" description="Disordered" evidence="6">
    <location>
        <begin position="489"/>
        <end position="533"/>
    </location>
</feature>
<feature type="transmembrane region" description="Helical" evidence="7">
    <location>
        <begin position="391"/>
        <end position="412"/>
    </location>
</feature>
<feature type="transmembrane region" description="Helical" evidence="7">
    <location>
        <begin position="303"/>
        <end position="326"/>
    </location>
</feature>
<organism evidence="8 9">
    <name type="scientific">Krasilnikovia cinnamomea</name>
    <dbReference type="NCBI Taxonomy" id="349313"/>
    <lineage>
        <taxon>Bacteria</taxon>
        <taxon>Bacillati</taxon>
        <taxon>Actinomycetota</taxon>
        <taxon>Actinomycetes</taxon>
        <taxon>Micromonosporales</taxon>
        <taxon>Micromonosporaceae</taxon>
        <taxon>Krasilnikovia</taxon>
    </lineage>
</organism>
<keyword evidence="3 7" id="KW-0812">Transmembrane</keyword>
<feature type="transmembrane region" description="Helical" evidence="7">
    <location>
        <begin position="12"/>
        <end position="34"/>
    </location>
</feature>
<proteinExistence type="predicted"/>
<feature type="transmembrane region" description="Helical" evidence="7">
    <location>
        <begin position="147"/>
        <end position="170"/>
    </location>
</feature>
<dbReference type="PANTHER" id="PTHR30250">
    <property type="entry name" value="PST FAMILY PREDICTED COLANIC ACID TRANSPORTER"/>
    <property type="match status" value="1"/>
</dbReference>
<feature type="transmembrane region" description="Helical" evidence="7">
    <location>
        <begin position="366"/>
        <end position="385"/>
    </location>
</feature>
<dbReference type="RefSeq" id="WP_130508392.1">
    <property type="nucleotide sequence ID" value="NZ_SHKY01000001.1"/>
</dbReference>
<feature type="transmembrane region" description="Helical" evidence="7">
    <location>
        <begin position="79"/>
        <end position="102"/>
    </location>
</feature>
<evidence type="ECO:0000313" key="8">
    <source>
        <dbReference type="EMBL" id="RZU49281.1"/>
    </source>
</evidence>
<comment type="subcellular location">
    <subcellularLocation>
        <location evidence="1">Cell membrane</location>
        <topology evidence="1">Multi-pass membrane protein</topology>
    </subcellularLocation>
</comment>
<keyword evidence="2" id="KW-1003">Cell membrane</keyword>
<sequence length="533" mass="52327">MTAIARSGALGLLGAAVNGVCGFVLTAVIVRVLGAPGAGAMFAVIGLVSILGPLCCLGADTALMWALPRRAAGPAGDAARLLPLAVAPTLALATVVAAAGWVAAPTVDAALLGSGDATLVRLAFAGVPVFAVATVLLAALRATRPVAAYVGVQLVAVPVARPLLIGAAVAAGGSVTAAFAGWLLPMAAAGVAAVLLVAGPLGLGRGARLRPTAADRRRFWGFALPRAVSTVIDAGGMWFGVLLTAALAGPAEAGVFGAVCRYALAGLLVMQGLRVAIAPQLSRLLGAGRTPEAAAVHRRVTTVVVLLSWPAYLLLAVFAPAFLALFGAPFAAGAAPMAVLAVAMLVNVGVGTVQTVLLMNGNSRGHLLAAATGLVVYLIGCLVLVPRHGALGAAVAWSLGIVTENVIAAVLVRRVLGEPLAGRAVAGTALAALAGTGAAAAVGAAAGGRGPGGLALTLGLLAIGALALLRSARVRAALRAALVLLRPGRTAPDQPGATQPGRAGPDQPGVAGRPPAASTFHPPDRPHTPEVVP</sequence>
<feature type="transmembrane region" description="Helical" evidence="7">
    <location>
        <begin position="253"/>
        <end position="273"/>
    </location>
</feature>
<feature type="transmembrane region" description="Helical" evidence="7">
    <location>
        <begin position="182"/>
        <end position="203"/>
    </location>
</feature>
<dbReference type="AlphaFoldDB" id="A0A4Q7ZG31"/>
<evidence type="ECO:0000256" key="7">
    <source>
        <dbReference type="SAM" id="Phobius"/>
    </source>
</evidence>
<evidence type="ECO:0000256" key="3">
    <source>
        <dbReference type="ARBA" id="ARBA00022692"/>
    </source>
</evidence>
<evidence type="ECO:0000313" key="9">
    <source>
        <dbReference type="Proteomes" id="UP000292564"/>
    </source>
</evidence>
<evidence type="ECO:0000256" key="2">
    <source>
        <dbReference type="ARBA" id="ARBA00022475"/>
    </source>
</evidence>
<evidence type="ECO:0000256" key="6">
    <source>
        <dbReference type="SAM" id="MobiDB-lite"/>
    </source>
</evidence>
<feature type="transmembrane region" description="Helical" evidence="7">
    <location>
        <begin position="122"/>
        <end position="140"/>
    </location>
</feature>
<keyword evidence="9" id="KW-1185">Reference proteome</keyword>
<evidence type="ECO:0000256" key="5">
    <source>
        <dbReference type="ARBA" id="ARBA00023136"/>
    </source>
</evidence>
<dbReference type="InterPro" id="IPR050833">
    <property type="entry name" value="Poly_Biosynth_Transport"/>
</dbReference>